<proteinExistence type="predicted"/>
<organism evidence="4 5">
    <name type="scientific">Penicillium camemberti (strain FM 013)</name>
    <dbReference type="NCBI Taxonomy" id="1429867"/>
    <lineage>
        <taxon>Eukaryota</taxon>
        <taxon>Fungi</taxon>
        <taxon>Dikarya</taxon>
        <taxon>Ascomycota</taxon>
        <taxon>Pezizomycotina</taxon>
        <taxon>Eurotiomycetes</taxon>
        <taxon>Eurotiomycetidae</taxon>
        <taxon>Eurotiales</taxon>
        <taxon>Aspergillaceae</taxon>
        <taxon>Penicillium</taxon>
    </lineage>
</organism>
<feature type="domain" description="Carrier" evidence="3">
    <location>
        <begin position="38"/>
        <end position="79"/>
    </location>
</feature>
<evidence type="ECO:0000313" key="4">
    <source>
        <dbReference type="EMBL" id="CRL30396.1"/>
    </source>
</evidence>
<dbReference type="InterPro" id="IPR036736">
    <property type="entry name" value="ACP-like_sf"/>
</dbReference>
<dbReference type="AlphaFoldDB" id="A0A0G4PVR2"/>
<reference evidence="4 5" key="1">
    <citation type="journal article" date="2014" name="Nat. Commun.">
        <title>Multiple recent horizontal transfers of a large genomic region in cheese making fungi.</title>
        <authorList>
            <person name="Cheeseman K."/>
            <person name="Ropars J."/>
            <person name="Renault P."/>
            <person name="Dupont J."/>
            <person name="Gouzy J."/>
            <person name="Branca A."/>
            <person name="Abraham A.L."/>
            <person name="Ceppi M."/>
            <person name="Conseiller E."/>
            <person name="Debuchy R."/>
            <person name="Malagnac F."/>
            <person name="Goarin A."/>
            <person name="Silar P."/>
            <person name="Lacoste S."/>
            <person name="Sallet E."/>
            <person name="Bensimon A."/>
            <person name="Giraud T."/>
            <person name="Brygoo Y."/>
        </authorList>
    </citation>
    <scope>NUCLEOTIDE SEQUENCE [LARGE SCALE GENOMIC DNA]</scope>
    <source>
        <strain evidence="5">FM 013</strain>
    </source>
</reference>
<name>A0A0G4PVR2_PENC3</name>
<dbReference type="InterPro" id="IPR009081">
    <property type="entry name" value="PP-bd_ACP"/>
</dbReference>
<feature type="transmembrane region" description="Helical" evidence="2">
    <location>
        <begin position="94"/>
        <end position="116"/>
    </location>
</feature>
<dbReference type="EMBL" id="HG793183">
    <property type="protein sequence ID" value="CRL30396.1"/>
    <property type="molecule type" value="Genomic_DNA"/>
</dbReference>
<keyword evidence="2" id="KW-1133">Transmembrane helix</keyword>
<gene>
    <name evidence="4" type="ORF">PCAMFM013_S050g000043</name>
</gene>
<dbReference type="Gene3D" id="1.10.1200.10">
    <property type="entry name" value="ACP-like"/>
    <property type="match status" value="1"/>
</dbReference>
<keyword evidence="2" id="KW-0472">Membrane</keyword>
<keyword evidence="5" id="KW-1185">Reference proteome</keyword>
<dbReference type="Pfam" id="PF00550">
    <property type="entry name" value="PP-binding"/>
    <property type="match status" value="1"/>
</dbReference>
<evidence type="ECO:0000256" key="1">
    <source>
        <dbReference type="SAM" id="MobiDB-lite"/>
    </source>
</evidence>
<feature type="region of interest" description="Disordered" evidence="1">
    <location>
        <begin position="1"/>
        <end position="21"/>
    </location>
</feature>
<keyword evidence="2" id="KW-0812">Transmembrane</keyword>
<evidence type="ECO:0000259" key="3">
    <source>
        <dbReference type="Pfam" id="PF00550"/>
    </source>
</evidence>
<accession>A0A0G4PVR2</accession>
<sequence>MRKVLRRKRRNKCRSDNHAANPTASNTKCWSLTGRKIRLKQKFPQVFALAQNAIDTNDNLFTEGGDSISAMQLLNLARRVDPTSTTTDFLLHNIILLFWGIFYSHLVEIGVTIWFYPD</sequence>
<evidence type="ECO:0000256" key="2">
    <source>
        <dbReference type="SAM" id="Phobius"/>
    </source>
</evidence>
<dbReference type="GO" id="GO:0044550">
    <property type="term" value="P:secondary metabolite biosynthetic process"/>
    <property type="evidence" value="ECO:0007669"/>
    <property type="project" value="UniProtKB-ARBA"/>
</dbReference>
<feature type="compositionally biased region" description="Basic residues" evidence="1">
    <location>
        <begin position="1"/>
        <end position="12"/>
    </location>
</feature>
<dbReference type="SUPFAM" id="SSF47336">
    <property type="entry name" value="ACP-like"/>
    <property type="match status" value="1"/>
</dbReference>
<dbReference type="Proteomes" id="UP000053732">
    <property type="component" value="Unassembled WGS sequence"/>
</dbReference>
<protein>
    <submittedName>
        <fullName evidence="4">Phosphopantetheine-binding</fullName>
    </submittedName>
</protein>
<evidence type="ECO:0000313" key="5">
    <source>
        <dbReference type="Proteomes" id="UP000053732"/>
    </source>
</evidence>